<dbReference type="EMBL" id="BAAAHH010000073">
    <property type="protein sequence ID" value="GAA0970245.1"/>
    <property type="molecule type" value="Genomic_DNA"/>
</dbReference>
<evidence type="ECO:0000313" key="1">
    <source>
        <dbReference type="EMBL" id="GAA0970245.1"/>
    </source>
</evidence>
<dbReference type="Proteomes" id="UP001500665">
    <property type="component" value="Unassembled WGS sequence"/>
</dbReference>
<name>A0ABN1S2K9_9ACTN</name>
<accession>A0ABN1S2K9</accession>
<evidence type="ECO:0000313" key="2">
    <source>
        <dbReference type="Proteomes" id="UP001500665"/>
    </source>
</evidence>
<reference evidence="1 2" key="1">
    <citation type="journal article" date="2019" name="Int. J. Syst. Evol. Microbiol.">
        <title>The Global Catalogue of Microorganisms (GCM) 10K type strain sequencing project: providing services to taxonomists for standard genome sequencing and annotation.</title>
        <authorList>
            <consortium name="The Broad Institute Genomics Platform"/>
            <consortium name="The Broad Institute Genome Sequencing Center for Infectious Disease"/>
            <person name="Wu L."/>
            <person name="Ma J."/>
        </authorList>
    </citation>
    <scope>NUCLEOTIDE SEQUENCE [LARGE SCALE GENOMIC DNA]</scope>
    <source>
        <strain evidence="1 2">JCM 10696</strain>
    </source>
</reference>
<keyword evidence="2" id="KW-1185">Reference proteome</keyword>
<organism evidence="1 2">
    <name type="scientific">Actinocorallia libanotica</name>
    <dbReference type="NCBI Taxonomy" id="46162"/>
    <lineage>
        <taxon>Bacteria</taxon>
        <taxon>Bacillati</taxon>
        <taxon>Actinomycetota</taxon>
        <taxon>Actinomycetes</taxon>
        <taxon>Streptosporangiales</taxon>
        <taxon>Thermomonosporaceae</taxon>
        <taxon>Actinocorallia</taxon>
    </lineage>
</organism>
<proteinExistence type="predicted"/>
<sequence length="55" mass="5961">MTGFAAALAGLPGVEDRLGKVDTYGFDYMTSGAGQIQKRVASDTVMLQQQTHDRR</sequence>
<protein>
    <submittedName>
        <fullName evidence="1">Uncharacterized protein</fullName>
    </submittedName>
</protein>
<gene>
    <name evidence="1" type="ORF">GCM10009550_77740</name>
</gene>
<comment type="caution">
    <text evidence="1">The sequence shown here is derived from an EMBL/GenBank/DDBJ whole genome shotgun (WGS) entry which is preliminary data.</text>
</comment>